<organism evidence="1 2">
    <name type="scientific">Microbacterium saperdae</name>
    <dbReference type="NCBI Taxonomy" id="69368"/>
    <lineage>
        <taxon>Bacteria</taxon>
        <taxon>Bacillati</taxon>
        <taxon>Actinomycetota</taxon>
        <taxon>Actinomycetes</taxon>
        <taxon>Micrococcales</taxon>
        <taxon>Microbacteriaceae</taxon>
        <taxon>Microbacterium</taxon>
    </lineage>
</organism>
<comment type="caution">
    <text evidence="1">The sequence shown here is derived from an EMBL/GenBank/DDBJ whole genome shotgun (WGS) entry which is preliminary data.</text>
</comment>
<dbReference type="InterPro" id="IPR050179">
    <property type="entry name" value="Trans_hexapeptide_repeat"/>
</dbReference>
<dbReference type="GO" id="GO:0016740">
    <property type="term" value="F:transferase activity"/>
    <property type="evidence" value="ECO:0007669"/>
    <property type="project" value="UniProtKB-KW"/>
</dbReference>
<dbReference type="PANTHER" id="PTHR43300">
    <property type="entry name" value="ACETYLTRANSFERASE"/>
    <property type="match status" value="1"/>
</dbReference>
<dbReference type="Proteomes" id="UP000317209">
    <property type="component" value="Unassembled WGS sequence"/>
</dbReference>
<evidence type="ECO:0000313" key="2">
    <source>
        <dbReference type="Proteomes" id="UP000317209"/>
    </source>
</evidence>
<accession>A0A543BQM4</accession>
<dbReference type="SUPFAM" id="SSF51161">
    <property type="entry name" value="Trimeric LpxA-like enzymes"/>
    <property type="match status" value="1"/>
</dbReference>
<dbReference type="PANTHER" id="PTHR43300:SF7">
    <property type="entry name" value="UDP-N-ACETYLBACILLOSAMINE N-ACETYLTRANSFERASE"/>
    <property type="match status" value="1"/>
</dbReference>
<keyword evidence="2" id="KW-1185">Reference proteome</keyword>
<dbReference type="AlphaFoldDB" id="A0A543BQM4"/>
<name>A0A543BQM4_9MICO</name>
<dbReference type="InterPro" id="IPR011004">
    <property type="entry name" value="Trimer_LpxA-like_sf"/>
</dbReference>
<gene>
    <name evidence="1" type="ORF">FB560_2796</name>
</gene>
<reference evidence="1 2" key="1">
    <citation type="submission" date="2019-06" db="EMBL/GenBank/DDBJ databases">
        <title>Sequencing the genomes of 1000 actinobacteria strains.</title>
        <authorList>
            <person name="Klenk H.-P."/>
        </authorList>
    </citation>
    <scope>NUCLEOTIDE SEQUENCE [LARGE SCALE GENOMIC DNA]</scope>
    <source>
        <strain evidence="1 2">DSM 20169</strain>
    </source>
</reference>
<protein>
    <submittedName>
        <fullName evidence="1">Transferase family hexapeptide repeat protein</fullName>
    </submittedName>
</protein>
<proteinExistence type="predicted"/>
<dbReference type="EMBL" id="VFOX01000001">
    <property type="protein sequence ID" value="TQL87129.1"/>
    <property type="molecule type" value="Genomic_DNA"/>
</dbReference>
<dbReference type="Gene3D" id="2.160.10.10">
    <property type="entry name" value="Hexapeptide repeat proteins"/>
    <property type="match status" value="1"/>
</dbReference>
<keyword evidence="1" id="KW-0808">Transferase</keyword>
<sequence length="224" mass="23078">MACFGASGTCVQVALDLAYQARGVSDFVAYVADDDPRDSHPDGTPILDFDQLVELADTAVFVPIHDPAGRRAVFERLASAGVPILGAAGSPHLADPRAQLGEGVIVTCTTRVGFGTTIGRGTIVLSDIVAHDVNIGEFCTLAVSSVVLGHVNIGRDVFVGAGAVIKNGTARRPITIGDGAIIGVGAVVDRDVAPGETVISPRAVSVAEWQAMRAAARRPKTGEQ</sequence>
<evidence type="ECO:0000313" key="1">
    <source>
        <dbReference type="EMBL" id="TQL87129.1"/>
    </source>
</evidence>